<comment type="subcellular location">
    <subcellularLocation>
        <location evidence="3">Cytoplasm</location>
    </subcellularLocation>
</comment>
<dbReference type="InterPro" id="IPR035909">
    <property type="entry name" value="CheB_C"/>
</dbReference>
<sequence>MNIIKILLIIHSRKTLQLVTKAIEDNKQYQIIATATNGVEGFYKVIKYSPDIIILDIDIPAMNGTKVLNNILDYQSIPILVLTRGIQQGKQVMNQALNKDCVTIIEKPQGKMDSYQPSFSFHFVQKIERLIEKPVEESKVLESTNPIQSNKRDSFIVIGTSTGGPRALQTVLTNLPDDFQTPILIVQHMPSGFTKSLAKRLNFLTSLQVKEAVDKEVIVNGTVYIAPGGKHMEIQKLDSSFHIQLTELSPVNGHRPSVDVLFRSLAKMKNVNKIAVILTGMGKDGAEGVKLLKKQDKETIIINQSKETSIVYGMPKAVEDTNLVDYTVPLTQVSDKLVYVIEMLGGDKNGY</sequence>
<dbReference type="SUPFAM" id="SSF52172">
    <property type="entry name" value="CheY-like"/>
    <property type="match status" value="1"/>
</dbReference>
<gene>
    <name evidence="3" type="primary">cheB</name>
    <name evidence="8" type="ORF">FHP05_01400</name>
</gene>
<dbReference type="InterPro" id="IPR000673">
    <property type="entry name" value="Sig_transdc_resp-reg_Me-estase"/>
</dbReference>
<evidence type="ECO:0000256" key="2">
    <source>
        <dbReference type="ARBA" id="ARBA00048267"/>
    </source>
</evidence>
<dbReference type="Gene3D" id="3.40.50.2300">
    <property type="match status" value="1"/>
</dbReference>
<evidence type="ECO:0000256" key="5">
    <source>
        <dbReference type="PROSITE-ProRule" id="PRU00169"/>
    </source>
</evidence>
<evidence type="ECO:0000256" key="3">
    <source>
        <dbReference type="HAMAP-Rule" id="MF_00099"/>
    </source>
</evidence>
<dbReference type="Gene3D" id="3.40.50.180">
    <property type="entry name" value="Methylesterase CheB, C-terminal domain"/>
    <property type="match status" value="1"/>
</dbReference>
<dbReference type="GO" id="GO:0005737">
    <property type="term" value="C:cytoplasm"/>
    <property type="evidence" value="ECO:0007669"/>
    <property type="project" value="UniProtKB-SubCell"/>
</dbReference>
<organism evidence="8 9">
    <name type="scientific">Cerasibacillus terrae</name>
    <dbReference type="NCBI Taxonomy" id="2498845"/>
    <lineage>
        <taxon>Bacteria</taxon>
        <taxon>Bacillati</taxon>
        <taxon>Bacillota</taxon>
        <taxon>Bacilli</taxon>
        <taxon>Bacillales</taxon>
        <taxon>Bacillaceae</taxon>
        <taxon>Cerasibacillus</taxon>
    </lineage>
</organism>
<dbReference type="RefSeq" id="WP_147665367.1">
    <property type="nucleotide sequence ID" value="NZ_VDUW01000001.1"/>
</dbReference>
<feature type="domain" description="Response regulatory" evidence="6">
    <location>
        <begin position="5"/>
        <end position="122"/>
    </location>
</feature>
<dbReference type="SUPFAM" id="SSF52738">
    <property type="entry name" value="Methylesterase CheB, C-terminal domain"/>
    <property type="match status" value="1"/>
</dbReference>
<dbReference type="EC" id="3.1.1.61" evidence="3"/>
<evidence type="ECO:0000259" key="7">
    <source>
        <dbReference type="PROSITE" id="PS50122"/>
    </source>
</evidence>
<accession>A0A5C8P280</accession>
<dbReference type="AlphaFoldDB" id="A0A5C8P280"/>
<dbReference type="OrthoDB" id="9793421at2"/>
<proteinExistence type="inferred from homology"/>
<comment type="similarity">
    <text evidence="3">Belongs to the CheB family.</text>
</comment>
<dbReference type="GO" id="GO:0000156">
    <property type="term" value="F:phosphorelay response regulator activity"/>
    <property type="evidence" value="ECO:0007669"/>
    <property type="project" value="InterPro"/>
</dbReference>
<dbReference type="PROSITE" id="PS50110">
    <property type="entry name" value="RESPONSE_REGULATORY"/>
    <property type="match status" value="1"/>
</dbReference>
<feature type="active site" evidence="3 4">
    <location>
        <position position="161"/>
    </location>
</feature>
<dbReference type="GO" id="GO:0006935">
    <property type="term" value="P:chemotaxis"/>
    <property type="evidence" value="ECO:0007669"/>
    <property type="project" value="UniProtKB-UniRule"/>
</dbReference>
<dbReference type="SMART" id="SM00448">
    <property type="entry name" value="REC"/>
    <property type="match status" value="1"/>
</dbReference>
<keyword evidence="9" id="KW-1185">Reference proteome</keyword>
<dbReference type="PANTHER" id="PTHR42872">
    <property type="entry name" value="PROTEIN-GLUTAMATE METHYLESTERASE/PROTEIN-GLUTAMINE GLUTAMINASE"/>
    <property type="match status" value="1"/>
</dbReference>
<keyword evidence="3 4" id="KW-0145">Chemotaxis</keyword>
<protein>
    <recommendedName>
        <fullName evidence="3">Protein-glutamate methylesterase/protein-glutamine glutaminase</fullName>
        <ecNumber evidence="3">3.1.1.61</ecNumber>
        <ecNumber evidence="3">3.5.1.44</ecNumber>
    </recommendedName>
</protein>
<keyword evidence="3 5" id="KW-0597">Phosphoprotein</keyword>
<dbReference type="GO" id="GO:0008984">
    <property type="term" value="F:protein-glutamate methylesterase activity"/>
    <property type="evidence" value="ECO:0007669"/>
    <property type="project" value="UniProtKB-UniRule"/>
</dbReference>
<feature type="active site" evidence="3 4">
    <location>
        <position position="188"/>
    </location>
</feature>
<evidence type="ECO:0000313" key="9">
    <source>
        <dbReference type="Proteomes" id="UP000321574"/>
    </source>
</evidence>
<dbReference type="Proteomes" id="UP000321574">
    <property type="component" value="Unassembled WGS sequence"/>
</dbReference>
<dbReference type="Pfam" id="PF01339">
    <property type="entry name" value="CheB_methylest"/>
    <property type="match status" value="1"/>
</dbReference>
<evidence type="ECO:0000259" key="6">
    <source>
        <dbReference type="PROSITE" id="PS50110"/>
    </source>
</evidence>
<dbReference type="InterPro" id="IPR001789">
    <property type="entry name" value="Sig_transdc_resp-reg_receiver"/>
</dbReference>
<comment type="PTM">
    <text evidence="3">Phosphorylated by CheA. Phosphorylation of the N-terminal regulatory domain activates the methylesterase activity.</text>
</comment>
<name>A0A5C8P280_9BACI</name>
<dbReference type="GO" id="GO:0050568">
    <property type="term" value="F:protein-glutamine glutaminase activity"/>
    <property type="evidence" value="ECO:0007669"/>
    <property type="project" value="UniProtKB-UniRule"/>
</dbReference>
<reference evidence="8 9" key="1">
    <citation type="submission" date="2019-06" db="EMBL/GenBank/DDBJ databases">
        <title>Cerasibacillus sp. nov., isolated from maize field.</title>
        <authorList>
            <person name="Lin S.-Y."/>
            <person name="Tsai C.-F."/>
            <person name="Young C.-C."/>
        </authorList>
    </citation>
    <scope>NUCLEOTIDE SEQUENCE [LARGE SCALE GENOMIC DNA]</scope>
    <source>
        <strain evidence="8 9">CC-CFT480</strain>
    </source>
</reference>
<evidence type="ECO:0000256" key="1">
    <source>
        <dbReference type="ARBA" id="ARBA00022801"/>
    </source>
</evidence>
<dbReference type="PANTHER" id="PTHR42872:SF3">
    <property type="entry name" value="PROTEIN-GLUTAMATE METHYLESTERASE_PROTEIN-GLUTAMINE GLUTAMINASE 1"/>
    <property type="match status" value="1"/>
</dbReference>
<comment type="domain">
    <text evidence="3">Contains a C-terminal catalytic domain, and an N-terminal region which modulates catalytic activity.</text>
</comment>
<comment type="catalytic activity">
    <reaction evidence="3">
        <text>L-glutaminyl-[protein] + H2O = L-glutamyl-[protein] + NH4(+)</text>
        <dbReference type="Rhea" id="RHEA:16441"/>
        <dbReference type="Rhea" id="RHEA-COMP:10207"/>
        <dbReference type="Rhea" id="RHEA-COMP:10208"/>
        <dbReference type="ChEBI" id="CHEBI:15377"/>
        <dbReference type="ChEBI" id="CHEBI:28938"/>
        <dbReference type="ChEBI" id="CHEBI:29973"/>
        <dbReference type="ChEBI" id="CHEBI:30011"/>
        <dbReference type="EC" id="3.5.1.44"/>
    </reaction>
</comment>
<dbReference type="HAMAP" id="MF_00099">
    <property type="entry name" value="CheB_chemtxs"/>
    <property type="match status" value="1"/>
</dbReference>
<feature type="domain" description="CheB-type methylesterase" evidence="7">
    <location>
        <begin position="146"/>
        <end position="344"/>
    </location>
</feature>
<dbReference type="PROSITE" id="PS50122">
    <property type="entry name" value="CHEB"/>
    <property type="match status" value="1"/>
</dbReference>
<evidence type="ECO:0000256" key="4">
    <source>
        <dbReference type="PROSITE-ProRule" id="PRU00050"/>
    </source>
</evidence>
<dbReference type="EMBL" id="VDUW01000001">
    <property type="protein sequence ID" value="TXL67700.1"/>
    <property type="molecule type" value="Genomic_DNA"/>
</dbReference>
<comment type="function">
    <text evidence="3">Involved in chemotaxis. Part of a chemotaxis signal transduction system that modulates chemotaxis in response to various stimuli. Catalyzes the demethylation of specific methylglutamate residues introduced into the chemoreceptors (methyl-accepting chemotaxis proteins or MCP) by CheR. Also mediates the irreversible deamidation of specific glutamine residues to glutamic acid.</text>
</comment>
<feature type="modified residue" description="4-aspartylphosphate" evidence="3 5">
    <location>
        <position position="56"/>
    </location>
</feature>
<dbReference type="PIRSF" id="PIRSF000876">
    <property type="entry name" value="RR_chemtxs_CheB"/>
    <property type="match status" value="1"/>
</dbReference>
<dbReference type="CDD" id="cd16432">
    <property type="entry name" value="CheB_Rec"/>
    <property type="match status" value="1"/>
</dbReference>
<dbReference type="Pfam" id="PF00072">
    <property type="entry name" value="Response_reg"/>
    <property type="match status" value="1"/>
</dbReference>
<feature type="active site" evidence="3 4">
    <location>
        <position position="284"/>
    </location>
</feature>
<dbReference type="EC" id="3.5.1.44" evidence="3"/>
<comment type="catalytic activity">
    <reaction evidence="2 3">
        <text>[protein]-L-glutamate 5-O-methyl ester + H2O = L-glutamyl-[protein] + methanol + H(+)</text>
        <dbReference type="Rhea" id="RHEA:23236"/>
        <dbReference type="Rhea" id="RHEA-COMP:10208"/>
        <dbReference type="Rhea" id="RHEA-COMP:10311"/>
        <dbReference type="ChEBI" id="CHEBI:15377"/>
        <dbReference type="ChEBI" id="CHEBI:15378"/>
        <dbReference type="ChEBI" id="CHEBI:17790"/>
        <dbReference type="ChEBI" id="CHEBI:29973"/>
        <dbReference type="ChEBI" id="CHEBI:82795"/>
        <dbReference type="EC" id="3.1.1.61"/>
    </reaction>
</comment>
<dbReference type="InterPro" id="IPR008248">
    <property type="entry name" value="CheB-like"/>
</dbReference>
<evidence type="ECO:0000313" key="8">
    <source>
        <dbReference type="EMBL" id="TXL67700.1"/>
    </source>
</evidence>
<dbReference type="NCBIfam" id="NF001965">
    <property type="entry name" value="PRK00742.1"/>
    <property type="match status" value="1"/>
</dbReference>
<keyword evidence="3" id="KW-0963">Cytoplasm</keyword>
<dbReference type="InterPro" id="IPR011006">
    <property type="entry name" value="CheY-like_superfamily"/>
</dbReference>
<comment type="caution">
    <text evidence="8">The sequence shown here is derived from an EMBL/GenBank/DDBJ whole genome shotgun (WGS) entry which is preliminary data.</text>
</comment>
<keyword evidence="1 3" id="KW-0378">Hydrolase</keyword>